<keyword evidence="2" id="KW-1185">Reference proteome</keyword>
<comment type="caution">
    <text evidence="1">The sequence shown here is derived from an EMBL/GenBank/DDBJ whole genome shotgun (WGS) entry which is preliminary data.</text>
</comment>
<dbReference type="SFLD" id="SFLDG01129">
    <property type="entry name" value="C1.5:_HAD__Beta-PGM__Phosphata"/>
    <property type="match status" value="1"/>
</dbReference>
<reference evidence="1 2" key="1">
    <citation type="submission" date="2016-09" db="EMBL/GenBank/DDBJ databases">
        <authorList>
            <person name="Capua I."/>
            <person name="De Benedictis P."/>
            <person name="Joannis T."/>
            <person name="Lombin L.H."/>
            <person name="Cattoli G."/>
        </authorList>
    </citation>
    <scope>NUCLEOTIDE SEQUENCE [LARGE SCALE GENOMIC DNA]</scope>
    <source>
        <strain evidence="1 2">ANC 4671</strain>
    </source>
</reference>
<dbReference type="Proteomes" id="UP000185895">
    <property type="component" value="Unassembled WGS sequence"/>
</dbReference>
<dbReference type="InterPro" id="IPR023214">
    <property type="entry name" value="HAD_sf"/>
</dbReference>
<evidence type="ECO:0000313" key="2">
    <source>
        <dbReference type="Proteomes" id="UP000185895"/>
    </source>
</evidence>
<accession>A0A1E7RE23</accession>
<dbReference type="SFLD" id="SFLDS00003">
    <property type="entry name" value="Haloacid_Dehalogenase"/>
    <property type="match status" value="1"/>
</dbReference>
<dbReference type="Pfam" id="PF13419">
    <property type="entry name" value="HAD_2"/>
    <property type="match status" value="1"/>
</dbReference>
<dbReference type="InterPro" id="IPR041492">
    <property type="entry name" value="HAD_2"/>
</dbReference>
<dbReference type="EMBL" id="MKKK01000006">
    <property type="protein sequence ID" value="OEY97614.1"/>
    <property type="molecule type" value="Genomic_DNA"/>
</dbReference>
<dbReference type="RefSeq" id="WP_070068953.1">
    <property type="nucleotide sequence ID" value="NZ_MKKK01000006.1"/>
</dbReference>
<dbReference type="PANTHER" id="PTHR43611">
    <property type="entry name" value="ALPHA-D-GLUCOSE 1-PHOSPHATE PHOSPHATASE"/>
    <property type="match status" value="1"/>
</dbReference>
<name>A0A1E7RE23_9GAMM</name>
<dbReference type="SUPFAM" id="SSF56784">
    <property type="entry name" value="HAD-like"/>
    <property type="match status" value="1"/>
</dbReference>
<proteinExistence type="predicted"/>
<gene>
    <name evidence="1" type="ORF">BJI46_09035</name>
</gene>
<dbReference type="CDD" id="cd01427">
    <property type="entry name" value="HAD_like"/>
    <property type="match status" value="1"/>
</dbReference>
<dbReference type="Gene3D" id="3.40.50.1000">
    <property type="entry name" value="HAD superfamily/HAD-like"/>
    <property type="match status" value="1"/>
</dbReference>
<dbReference type="AlphaFoldDB" id="A0A1E7RE23"/>
<organism evidence="1 2">
    <name type="scientific">Acinetobacter qingfengensis</name>
    <dbReference type="NCBI Taxonomy" id="1262585"/>
    <lineage>
        <taxon>Bacteria</taxon>
        <taxon>Pseudomonadati</taxon>
        <taxon>Pseudomonadota</taxon>
        <taxon>Gammaproteobacteria</taxon>
        <taxon>Moraxellales</taxon>
        <taxon>Moraxellaceae</taxon>
        <taxon>Acinetobacter</taxon>
    </lineage>
</organism>
<protein>
    <submittedName>
        <fullName evidence="1">Uncharacterized protein</fullName>
    </submittedName>
</protein>
<dbReference type="PANTHER" id="PTHR43611:SF3">
    <property type="entry name" value="FLAVIN MONONUCLEOTIDE HYDROLASE 1, CHLOROPLATIC"/>
    <property type="match status" value="1"/>
</dbReference>
<evidence type="ECO:0000313" key="1">
    <source>
        <dbReference type="EMBL" id="OEY97614.1"/>
    </source>
</evidence>
<sequence>MINFSHSVGTPQPIQTLFFDMDGTLLDLAFDNFIWLECVPKLWAQQQQCSIIKAKEILYQFYLKHQGQLNWYSSKFWQQQLGIDVLALQQNYRQRIQPRAECFELLSSLQEKGFDCWLVTNADEATLQLKLETITLRPYFSHIISSESLGFPKEQIQFWQQLQQMHLFEQQYVALIDDNYAVLESAQKFGIKHLWSISQPDSTTIRSQYHADFTHLQQLTDLLDQIIIHHEDYVH</sequence>
<dbReference type="STRING" id="1262585.BJI46_09035"/>
<dbReference type="InterPro" id="IPR036412">
    <property type="entry name" value="HAD-like_sf"/>
</dbReference>
<dbReference type="OrthoDB" id="9773910at2"/>